<evidence type="ECO:0000313" key="12">
    <source>
        <dbReference type="EMBL" id="MBT1709169.1"/>
    </source>
</evidence>
<feature type="domain" description="FAD-binding FR-type" evidence="11">
    <location>
        <begin position="26"/>
        <end position="129"/>
    </location>
</feature>
<evidence type="ECO:0000256" key="8">
    <source>
        <dbReference type="ARBA" id="ARBA00023014"/>
    </source>
</evidence>
<keyword evidence="8" id="KW-0411">Iron-sulfur</keyword>
<gene>
    <name evidence="12" type="ORF">KK062_13085</name>
</gene>
<feature type="domain" description="2Fe-2S ferredoxin-type" evidence="10">
    <location>
        <begin position="292"/>
        <end position="380"/>
    </location>
</feature>
<dbReference type="InterPro" id="IPR012675">
    <property type="entry name" value="Beta-grasp_dom_sf"/>
</dbReference>
<accession>A0AAP2GQB9</accession>
<dbReference type="GO" id="GO:0046872">
    <property type="term" value="F:metal ion binding"/>
    <property type="evidence" value="ECO:0007669"/>
    <property type="project" value="UniProtKB-KW"/>
</dbReference>
<dbReference type="PRINTS" id="PR00371">
    <property type="entry name" value="FPNCR"/>
</dbReference>
<dbReference type="InterPro" id="IPR006058">
    <property type="entry name" value="2Fe2S_fd_BS"/>
</dbReference>
<keyword evidence="5" id="KW-0274">FAD</keyword>
<sequence>MAFSFFKKDKKEEPKTVKKEEHHAGPRYYDLRIKNIVQETRDAITIVFEQAAGEPIAYKSGQFLTLIAPVNGKEVRRAYSLCSSPFVDADLAVTVKRVDQGLMSNWLPDTLRVGQTLRIMEPMGQFTTEFDAQRKRHLVLFSGGSGITPMMSIVKSTLNQEPESIVSLIYCNRDHDSIIFRAELERLEERYEGRLQVVHVLDTAPMNWTGYSGLLNREMLVKLFERIPSWGADKTLYLMCGPEGMMKNVEALLHDHSIAKDKIFKESFVQGVLDKQSEVAPAAPGSEGSKTREVTIRYDNQEFKVTVAPQDTILQSALDQGIDLPYSCQSGLCTACRGKALSGKVKLDEEEGLSQSERADGYVLTCVGHPLTDDVVIEIG</sequence>
<dbReference type="SUPFAM" id="SSF52343">
    <property type="entry name" value="Ferredoxin reductase-like, C-terminal NADP-linked domain"/>
    <property type="match status" value="1"/>
</dbReference>
<evidence type="ECO:0000256" key="6">
    <source>
        <dbReference type="ARBA" id="ARBA00023002"/>
    </source>
</evidence>
<reference evidence="12 13" key="1">
    <citation type="submission" date="2021-05" db="EMBL/GenBank/DDBJ databases">
        <title>A Polyphasic approach of four new species of the genus Ohtaekwangia: Ohtaekwangia histidinii sp. nov., Ohtaekwangia cretensis sp. nov., Ohtaekwangia indiensis sp. nov., Ohtaekwangia reichenbachii sp. nov. from diverse environment.</title>
        <authorList>
            <person name="Octaviana S."/>
        </authorList>
    </citation>
    <scope>NUCLEOTIDE SEQUENCE [LARGE SCALE GENOMIC DNA]</scope>
    <source>
        <strain evidence="12 13">PWU5</strain>
    </source>
</reference>
<dbReference type="InterPro" id="IPR039261">
    <property type="entry name" value="FNR_nucleotide-bd"/>
</dbReference>
<dbReference type="Pfam" id="PF00111">
    <property type="entry name" value="Fer2"/>
    <property type="match status" value="1"/>
</dbReference>
<dbReference type="CDD" id="cd06214">
    <property type="entry name" value="PA_degradation_oxidoreductase_like"/>
    <property type="match status" value="1"/>
</dbReference>
<dbReference type="CDD" id="cd00207">
    <property type="entry name" value="fer2"/>
    <property type="match status" value="1"/>
</dbReference>
<organism evidence="12 13">
    <name type="scientific">Dawidia cretensis</name>
    <dbReference type="NCBI Taxonomy" id="2782350"/>
    <lineage>
        <taxon>Bacteria</taxon>
        <taxon>Pseudomonadati</taxon>
        <taxon>Bacteroidota</taxon>
        <taxon>Cytophagia</taxon>
        <taxon>Cytophagales</taxon>
        <taxon>Chryseotaleaceae</taxon>
        <taxon>Dawidia</taxon>
    </lineage>
</organism>
<dbReference type="InterPro" id="IPR001709">
    <property type="entry name" value="Flavoprot_Pyr_Nucl_cyt_Rdtase"/>
</dbReference>
<feature type="region of interest" description="Disordered" evidence="9">
    <location>
        <begin position="1"/>
        <end position="21"/>
    </location>
</feature>
<evidence type="ECO:0000256" key="1">
    <source>
        <dbReference type="ARBA" id="ARBA00001974"/>
    </source>
</evidence>
<evidence type="ECO:0000259" key="10">
    <source>
        <dbReference type="PROSITE" id="PS51085"/>
    </source>
</evidence>
<evidence type="ECO:0000259" key="11">
    <source>
        <dbReference type="PROSITE" id="PS51384"/>
    </source>
</evidence>
<dbReference type="SUPFAM" id="SSF54292">
    <property type="entry name" value="2Fe-2S ferredoxin-like"/>
    <property type="match status" value="1"/>
</dbReference>
<comment type="cofactor">
    <cofactor evidence="1">
        <name>FAD</name>
        <dbReference type="ChEBI" id="CHEBI:57692"/>
    </cofactor>
</comment>
<dbReference type="AlphaFoldDB" id="A0AAP2GQB9"/>
<dbReference type="InterPro" id="IPR050415">
    <property type="entry name" value="MRET"/>
</dbReference>
<evidence type="ECO:0000256" key="7">
    <source>
        <dbReference type="ARBA" id="ARBA00023004"/>
    </source>
</evidence>
<dbReference type="PROSITE" id="PS51085">
    <property type="entry name" value="2FE2S_FER_2"/>
    <property type="match status" value="1"/>
</dbReference>
<dbReference type="PANTHER" id="PTHR47354:SF8">
    <property type="entry name" value="1,2-PHENYLACETYL-COA EPOXIDASE, SUBUNIT E"/>
    <property type="match status" value="1"/>
</dbReference>
<dbReference type="InterPro" id="IPR017927">
    <property type="entry name" value="FAD-bd_FR_type"/>
</dbReference>
<keyword evidence="3" id="KW-0001">2Fe-2S</keyword>
<dbReference type="GO" id="GO:0050660">
    <property type="term" value="F:flavin adenine dinucleotide binding"/>
    <property type="evidence" value="ECO:0007669"/>
    <property type="project" value="TreeGrafter"/>
</dbReference>
<keyword evidence="13" id="KW-1185">Reference proteome</keyword>
<dbReference type="Gene3D" id="3.40.50.80">
    <property type="entry name" value="Nucleotide-binding domain of ferredoxin-NADP reductase (FNR) module"/>
    <property type="match status" value="1"/>
</dbReference>
<dbReference type="PROSITE" id="PS00197">
    <property type="entry name" value="2FE2S_FER_1"/>
    <property type="match status" value="1"/>
</dbReference>
<dbReference type="SUPFAM" id="SSF63380">
    <property type="entry name" value="Riboflavin synthase domain-like"/>
    <property type="match status" value="1"/>
</dbReference>
<dbReference type="PRINTS" id="PR00406">
    <property type="entry name" value="CYTB5RDTASE"/>
</dbReference>
<evidence type="ECO:0000256" key="4">
    <source>
        <dbReference type="ARBA" id="ARBA00022723"/>
    </source>
</evidence>
<dbReference type="Pfam" id="PF00970">
    <property type="entry name" value="FAD_binding_6"/>
    <property type="match status" value="1"/>
</dbReference>
<dbReference type="InterPro" id="IPR001433">
    <property type="entry name" value="OxRdtase_FAD/NAD-bd"/>
</dbReference>
<keyword evidence="4" id="KW-0479">Metal-binding</keyword>
<dbReference type="InterPro" id="IPR017938">
    <property type="entry name" value="Riboflavin_synthase-like_b-brl"/>
</dbReference>
<dbReference type="InterPro" id="IPR001041">
    <property type="entry name" value="2Fe-2S_ferredoxin-type"/>
</dbReference>
<keyword evidence="6" id="KW-0560">Oxidoreductase</keyword>
<keyword evidence="2" id="KW-0285">Flavoprotein</keyword>
<evidence type="ECO:0000256" key="5">
    <source>
        <dbReference type="ARBA" id="ARBA00022827"/>
    </source>
</evidence>
<dbReference type="InterPro" id="IPR036010">
    <property type="entry name" value="2Fe-2S_ferredoxin-like_sf"/>
</dbReference>
<dbReference type="Proteomes" id="UP001319080">
    <property type="component" value="Unassembled WGS sequence"/>
</dbReference>
<comment type="caution">
    <text evidence="12">The sequence shown here is derived from an EMBL/GenBank/DDBJ whole genome shotgun (WGS) entry which is preliminary data.</text>
</comment>
<dbReference type="PROSITE" id="PS51384">
    <property type="entry name" value="FAD_FR"/>
    <property type="match status" value="1"/>
</dbReference>
<protein>
    <submittedName>
        <fullName evidence="12">Ferredoxin--NADP reductase</fullName>
    </submittedName>
</protein>
<evidence type="ECO:0000256" key="3">
    <source>
        <dbReference type="ARBA" id="ARBA00022714"/>
    </source>
</evidence>
<dbReference type="Gene3D" id="3.10.20.30">
    <property type="match status" value="1"/>
</dbReference>
<dbReference type="PANTHER" id="PTHR47354">
    <property type="entry name" value="NADH OXIDOREDUCTASE HCR"/>
    <property type="match status" value="1"/>
</dbReference>
<dbReference type="Gene3D" id="2.40.30.10">
    <property type="entry name" value="Translation factors"/>
    <property type="match status" value="1"/>
</dbReference>
<proteinExistence type="predicted"/>
<dbReference type="GO" id="GO:0016491">
    <property type="term" value="F:oxidoreductase activity"/>
    <property type="evidence" value="ECO:0007669"/>
    <property type="project" value="UniProtKB-KW"/>
</dbReference>
<evidence type="ECO:0000256" key="2">
    <source>
        <dbReference type="ARBA" id="ARBA00022630"/>
    </source>
</evidence>
<evidence type="ECO:0000256" key="9">
    <source>
        <dbReference type="SAM" id="MobiDB-lite"/>
    </source>
</evidence>
<name>A0AAP2GQB9_9BACT</name>
<dbReference type="GO" id="GO:0051537">
    <property type="term" value="F:2 iron, 2 sulfur cluster binding"/>
    <property type="evidence" value="ECO:0007669"/>
    <property type="project" value="UniProtKB-KW"/>
</dbReference>
<evidence type="ECO:0000313" key="13">
    <source>
        <dbReference type="Proteomes" id="UP001319080"/>
    </source>
</evidence>
<dbReference type="RefSeq" id="WP_254084750.1">
    <property type="nucleotide sequence ID" value="NZ_JAHESE010000011.1"/>
</dbReference>
<dbReference type="EMBL" id="JAHESE010000011">
    <property type="protein sequence ID" value="MBT1709169.1"/>
    <property type="molecule type" value="Genomic_DNA"/>
</dbReference>
<dbReference type="InterPro" id="IPR008333">
    <property type="entry name" value="Cbr1-like_FAD-bd_dom"/>
</dbReference>
<keyword evidence="7" id="KW-0408">Iron</keyword>
<dbReference type="Pfam" id="PF00175">
    <property type="entry name" value="NAD_binding_1"/>
    <property type="match status" value="1"/>
</dbReference>